<reference evidence="2" key="1">
    <citation type="submission" date="2024-06" db="EMBL/GenBank/DDBJ databases">
        <authorList>
            <consortium name="consrtm"/>
            <person name="Uemura M."/>
            <person name="Terahara T."/>
        </authorList>
    </citation>
    <scope>NUCLEOTIDE SEQUENCE</scope>
    <source>
        <strain evidence="2">KM77-8</strain>
    </source>
</reference>
<gene>
    <name evidence="2" type="ORF">SHKM778_28960</name>
</gene>
<protein>
    <submittedName>
        <fullName evidence="2">Uncharacterized protein</fullName>
    </submittedName>
</protein>
<sequence length="96" mass="11068">MDLEPRYGQTAQRERQRQDEPQRDEHARHLRRDRHEQGGRPEPGHRRRGEPYLPYRVRDGRPGAVGHREAGADQPLGYPAHGVRGRGGGPHRREGD</sequence>
<accession>A0AAT9HGH4</accession>
<name>A0AAT9HGH4_9ACTN</name>
<proteinExistence type="predicted"/>
<evidence type="ECO:0000256" key="1">
    <source>
        <dbReference type="SAM" id="MobiDB-lite"/>
    </source>
</evidence>
<dbReference type="AlphaFoldDB" id="A0AAT9HGH4"/>
<feature type="compositionally biased region" description="Basic and acidic residues" evidence="1">
    <location>
        <begin position="56"/>
        <end position="71"/>
    </location>
</feature>
<dbReference type="EMBL" id="AP035768">
    <property type="protein sequence ID" value="BFO16508.1"/>
    <property type="molecule type" value="Genomic_DNA"/>
</dbReference>
<feature type="compositionally biased region" description="Basic and acidic residues" evidence="1">
    <location>
        <begin position="12"/>
        <end position="44"/>
    </location>
</feature>
<organism evidence="2">
    <name type="scientific">Streptomyces haneummycinicus</name>
    <dbReference type="NCBI Taxonomy" id="3074435"/>
    <lineage>
        <taxon>Bacteria</taxon>
        <taxon>Bacillati</taxon>
        <taxon>Actinomycetota</taxon>
        <taxon>Actinomycetes</taxon>
        <taxon>Kitasatosporales</taxon>
        <taxon>Streptomycetaceae</taxon>
        <taxon>Streptomyces</taxon>
    </lineage>
</organism>
<feature type="region of interest" description="Disordered" evidence="1">
    <location>
        <begin position="1"/>
        <end position="96"/>
    </location>
</feature>
<reference evidence="2" key="2">
    <citation type="submission" date="2024-07" db="EMBL/GenBank/DDBJ databases">
        <title>Streptomyces haneummycinica sp. nov., a new antibiotic-producing actinobacterium isolated from marine sediment.</title>
        <authorList>
            <person name="Uemura M."/>
            <person name="Hamada M."/>
            <person name="Hirano S."/>
            <person name="Kobayashi K."/>
            <person name="Ohshiro T."/>
            <person name="Kobayashi T."/>
            <person name="Terahara T."/>
        </authorList>
    </citation>
    <scope>NUCLEOTIDE SEQUENCE</scope>
    <source>
        <strain evidence="2">KM77-8</strain>
    </source>
</reference>
<evidence type="ECO:0000313" key="2">
    <source>
        <dbReference type="EMBL" id="BFO16508.1"/>
    </source>
</evidence>